<reference evidence="1" key="1">
    <citation type="journal article" date="2020" name="Stud. Mycol.">
        <title>101 Dothideomycetes genomes: a test case for predicting lifestyles and emergence of pathogens.</title>
        <authorList>
            <person name="Haridas S."/>
            <person name="Albert R."/>
            <person name="Binder M."/>
            <person name="Bloem J."/>
            <person name="Labutti K."/>
            <person name="Salamov A."/>
            <person name="Andreopoulos B."/>
            <person name="Baker S."/>
            <person name="Barry K."/>
            <person name="Bills G."/>
            <person name="Bluhm B."/>
            <person name="Cannon C."/>
            <person name="Castanera R."/>
            <person name="Culley D."/>
            <person name="Daum C."/>
            <person name="Ezra D."/>
            <person name="Gonzalez J."/>
            <person name="Henrissat B."/>
            <person name="Kuo A."/>
            <person name="Liang C."/>
            <person name="Lipzen A."/>
            <person name="Lutzoni F."/>
            <person name="Magnuson J."/>
            <person name="Mondo S."/>
            <person name="Nolan M."/>
            <person name="Ohm R."/>
            <person name="Pangilinan J."/>
            <person name="Park H.-J."/>
            <person name="Ramirez L."/>
            <person name="Alfaro M."/>
            <person name="Sun H."/>
            <person name="Tritt A."/>
            <person name="Yoshinaga Y."/>
            <person name="Zwiers L.-H."/>
            <person name="Turgeon B."/>
            <person name="Goodwin S."/>
            <person name="Spatafora J."/>
            <person name="Crous P."/>
            <person name="Grigoriev I."/>
        </authorList>
    </citation>
    <scope>NUCLEOTIDE SEQUENCE</scope>
    <source>
        <strain evidence="1">CBS 122367</strain>
    </source>
</reference>
<name>A0A6G1J6U9_9PLEO</name>
<organism evidence="1 2">
    <name type="scientific">Lentithecium fluviatile CBS 122367</name>
    <dbReference type="NCBI Taxonomy" id="1168545"/>
    <lineage>
        <taxon>Eukaryota</taxon>
        <taxon>Fungi</taxon>
        <taxon>Dikarya</taxon>
        <taxon>Ascomycota</taxon>
        <taxon>Pezizomycotina</taxon>
        <taxon>Dothideomycetes</taxon>
        <taxon>Pleosporomycetidae</taxon>
        <taxon>Pleosporales</taxon>
        <taxon>Massarineae</taxon>
        <taxon>Lentitheciaceae</taxon>
        <taxon>Lentithecium</taxon>
    </lineage>
</organism>
<evidence type="ECO:0000313" key="2">
    <source>
        <dbReference type="Proteomes" id="UP000799291"/>
    </source>
</evidence>
<dbReference type="OrthoDB" id="184880at2759"/>
<keyword evidence="2" id="KW-1185">Reference proteome</keyword>
<dbReference type="EMBL" id="MU005577">
    <property type="protein sequence ID" value="KAF2686128.1"/>
    <property type="molecule type" value="Genomic_DNA"/>
</dbReference>
<dbReference type="AlphaFoldDB" id="A0A6G1J6U9"/>
<accession>A0A6G1J6U9</accession>
<evidence type="ECO:0000313" key="1">
    <source>
        <dbReference type="EMBL" id="KAF2686128.1"/>
    </source>
</evidence>
<dbReference type="Proteomes" id="UP000799291">
    <property type="component" value="Unassembled WGS sequence"/>
</dbReference>
<dbReference type="InterPro" id="IPR029063">
    <property type="entry name" value="SAM-dependent_MTases_sf"/>
</dbReference>
<gene>
    <name evidence="1" type="ORF">K458DRAFT_387139</name>
</gene>
<dbReference type="SUPFAM" id="SSF53335">
    <property type="entry name" value="S-adenosyl-L-methionine-dependent methyltransferases"/>
    <property type="match status" value="1"/>
</dbReference>
<sequence>MTTKGSTYILESEEEIIRLSNQHDLIKDEAEGLVLAPINLAAKPLRILNSATADGTWIRDLTQDYAAMPHDFVGTDIDSSNEPKNPVSHQTYQIQDIQSPGLPTGGPMQKQIVSTPDDLVKPGGWIQLIEATNESHESHGLAVAIVGGIYSAFSSSLKLTKELLEWLKELGFEDVQYHDIDTKLGPLNPNLHLAKQGVYSTAVTAKSVAYYGSTLPAGMIPLTAEEIANAPDQLNVELVKVGAVYPLRIVWGWKPAA</sequence>
<protein>
    <submittedName>
        <fullName evidence="1">Uncharacterized protein</fullName>
    </submittedName>
</protein>
<proteinExistence type="predicted"/>